<dbReference type="RefSeq" id="XP_047777627.1">
    <property type="nucleotide sequence ID" value="XM_047924073.1"/>
</dbReference>
<evidence type="ECO:0000259" key="5">
    <source>
        <dbReference type="PROSITE" id="PS51349"/>
    </source>
</evidence>
<comment type="cofactor">
    <cofactor evidence="1">
        <name>FMN</name>
        <dbReference type="ChEBI" id="CHEBI:58210"/>
    </cofactor>
</comment>
<dbReference type="Pfam" id="PF00173">
    <property type="entry name" value="Cyt-b5"/>
    <property type="match status" value="1"/>
</dbReference>
<dbReference type="PANTHER" id="PTHR10578:SF101">
    <property type="entry name" value="L-LACTATE DEHYDROGENASE (CYTOCHROME B2)"/>
    <property type="match status" value="1"/>
</dbReference>
<feature type="region of interest" description="Disordered" evidence="3">
    <location>
        <begin position="348"/>
        <end position="369"/>
    </location>
</feature>
<sequence length="542" mass="59468">MLAARSFRLFTSNVRRGTRGASRVHSHAGFNGRPWLAAILTTGIVIGSYAGYASLYPVNLDAPRNKVPKPSKAAPDYISYEEVQKHNTRESCWVIIDGQVYDATSVLEWHPGGPAVILKNAGKDATKAFVPIHPPNTLQQLPMEAHIGPVDPATIPEDANQPTEEEIRIAEARRNLPPPSAAINLHDIEVLAEKVLTGTAWAYYRSTADDEATYFENSNAFKRFWFRPRVMNKVSQISTATTLFGLPSSLPIFISPAALYRLGHPDGEMNAVRAAGQEGVIQGISNNASCSTEECMSVKLPGQGLVFQLYLNKDRKASGTLVKKIEAQGFKAIMLTVDAAVPGKRELDQKAKGEDLKDGPSTFGKSGSSGMGVAHAISGYQDPDILWDDLPWLRRITKLPIIIKGIQCVEDAEKAFDEYGVKAIILSNHGGRELDYSPAPMTVLYELYQQRPDLLRKHEVYIDGGVRRGTDVLKALCLGARGVGLGRPFLYANGVWGEDGCRRVIQIMREEIETGMRLLGVTSLDQLRPELLSYMDKRLGAA</sequence>
<protein>
    <submittedName>
        <fullName evidence="6">FMN-dependent dehydrogenase-domain-containing protein</fullName>
    </submittedName>
</protein>
<dbReference type="EMBL" id="JADCUA010000013">
    <property type="protein sequence ID" value="KAH9835194.1"/>
    <property type="molecule type" value="Genomic_DNA"/>
</dbReference>
<evidence type="ECO:0000259" key="4">
    <source>
        <dbReference type="PROSITE" id="PS50255"/>
    </source>
</evidence>
<name>A0ABQ8KC68_9APHY</name>
<dbReference type="InterPro" id="IPR037458">
    <property type="entry name" value="L-MDH/L-LDH_FMN-bd"/>
</dbReference>
<dbReference type="InterPro" id="IPR000262">
    <property type="entry name" value="FMN-dep_DH"/>
</dbReference>
<feature type="domain" description="FMN hydroxy acid dehydrogenase" evidence="5">
    <location>
        <begin position="177"/>
        <end position="537"/>
    </location>
</feature>
<keyword evidence="7" id="KW-1185">Reference proteome</keyword>
<dbReference type="InterPro" id="IPR037396">
    <property type="entry name" value="FMN_HAD"/>
</dbReference>
<dbReference type="Pfam" id="PF01070">
    <property type="entry name" value="FMN_dh"/>
    <property type="match status" value="1"/>
</dbReference>
<dbReference type="Gene3D" id="3.20.20.70">
    <property type="entry name" value="Aldolase class I"/>
    <property type="match status" value="1"/>
</dbReference>
<dbReference type="InterPro" id="IPR001199">
    <property type="entry name" value="Cyt_B5-like_heme/steroid-bd"/>
</dbReference>
<dbReference type="PROSITE" id="PS50255">
    <property type="entry name" value="CYTOCHROME_B5_2"/>
    <property type="match status" value="1"/>
</dbReference>
<dbReference type="SUPFAM" id="SSF55856">
    <property type="entry name" value="Cytochrome b5-like heme/steroid binding domain"/>
    <property type="match status" value="1"/>
</dbReference>
<gene>
    <name evidence="6" type="ORF">C8Q71DRAFT_764595</name>
</gene>
<dbReference type="SMART" id="SM01117">
    <property type="entry name" value="Cyt-b5"/>
    <property type="match status" value="1"/>
</dbReference>
<keyword evidence="2" id="KW-0560">Oxidoreductase</keyword>
<dbReference type="Proteomes" id="UP000814176">
    <property type="component" value="Unassembled WGS sequence"/>
</dbReference>
<evidence type="ECO:0000313" key="7">
    <source>
        <dbReference type="Proteomes" id="UP000814176"/>
    </source>
</evidence>
<evidence type="ECO:0000256" key="2">
    <source>
        <dbReference type="ARBA" id="ARBA00023002"/>
    </source>
</evidence>
<dbReference type="SUPFAM" id="SSF51395">
    <property type="entry name" value="FMN-linked oxidoreductases"/>
    <property type="match status" value="1"/>
</dbReference>
<dbReference type="InterPro" id="IPR036400">
    <property type="entry name" value="Cyt_B5-like_heme/steroid_sf"/>
</dbReference>
<evidence type="ECO:0000313" key="6">
    <source>
        <dbReference type="EMBL" id="KAH9835194.1"/>
    </source>
</evidence>
<feature type="domain" description="Cytochrome b5 heme-binding" evidence="4">
    <location>
        <begin position="75"/>
        <end position="151"/>
    </location>
</feature>
<dbReference type="Gene3D" id="3.10.120.10">
    <property type="entry name" value="Cytochrome b5-like heme/steroid binding domain"/>
    <property type="match status" value="1"/>
</dbReference>
<dbReference type="GeneID" id="72004805"/>
<dbReference type="InterPro" id="IPR013785">
    <property type="entry name" value="Aldolase_TIM"/>
</dbReference>
<dbReference type="PROSITE" id="PS51349">
    <property type="entry name" value="FMN_HYDROXY_ACID_DH_2"/>
    <property type="match status" value="1"/>
</dbReference>
<accession>A0ABQ8KC68</accession>
<reference evidence="6 7" key="1">
    <citation type="journal article" date="2021" name="Environ. Microbiol.">
        <title>Gene family expansions and transcriptome signatures uncover fungal adaptations to wood decay.</title>
        <authorList>
            <person name="Hage H."/>
            <person name="Miyauchi S."/>
            <person name="Viragh M."/>
            <person name="Drula E."/>
            <person name="Min B."/>
            <person name="Chaduli D."/>
            <person name="Navarro D."/>
            <person name="Favel A."/>
            <person name="Norest M."/>
            <person name="Lesage-Meessen L."/>
            <person name="Balint B."/>
            <person name="Merenyi Z."/>
            <person name="de Eugenio L."/>
            <person name="Morin E."/>
            <person name="Martinez A.T."/>
            <person name="Baldrian P."/>
            <person name="Stursova M."/>
            <person name="Martinez M.J."/>
            <person name="Novotny C."/>
            <person name="Magnuson J.K."/>
            <person name="Spatafora J.W."/>
            <person name="Maurice S."/>
            <person name="Pangilinan J."/>
            <person name="Andreopoulos W."/>
            <person name="LaButti K."/>
            <person name="Hundley H."/>
            <person name="Na H."/>
            <person name="Kuo A."/>
            <person name="Barry K."/>
            <person name="Lipzen A."/>
            <person name="Henrissat B."/>
            <person name="Riley R."/>
            <person name="Ahrendt S."/>
            <person name="Nagy L.G."/>
            <person name="Grigoriev I.V."/>
            <person name="Martin F."/>
            <person name="Rosso M.N."/>
        </authorList>
    </citation>
    <scope>NUCLEOTIDE SEQUENCE [LARGE SCALE GENOMIC DNA]</scope>
    <source>
        <strain evidence="6 7">CIRM-BRFM 1785</strain>
    </source>
</reference>
<feature type="compositionally biased region" description="Basic and acidic residues" evidence="3">
    <location>
        <begin position="348"/>
        <end position="358"/>
    </location>
</feature>
<evidence type="ECO:0000256" key="1">
    <source>
        <dbReference type="ARBA" id="ARBA00001917"/>
    </source>
</evidence>
<dbReference type="CDD" id="cd02922">
    <property type="entry name" value="FCB2_FMN"/>
    <property type="match status" value="1"/>
</dbReference>
<comment type="caution">
    <text evidence="6">The sequence shown here is derived from an EMBL/GenBank/DDBJ whole genome shotgun (WGS) entry which is preliminary data.</text>
</comment>
<dbReference type="PANTHER" id="PTHR10578">
    <property type="entry name" value="S -2-HYDROXY-ACID OXIDASE-RELATED"/>
    <property type="match status" value="1"/>
</dbReference>
<proteinExistence type="predicted"/>
<organism evidence="6 7">
    <name type="scientific">Rhodofomes roseus</name>
    <dbReference type="NCBI Taxonomy" id="34475"/>
    <lineage>
        <taxon>Eukaryota</taxon>
        <taxon>Fungi</taxon>
        <taxon>Dikarya</taxon>
        <taxon>Basidiomycota</taxon>
        <taxon>Agaricomycotina</taxon>
        <taxon>Agaricomycetes</taxon>
        <taxon>Polyporales</taxon>
        <taxon>Rhodofomes</taxon>
    </lineage>
</organism>
<evidence type="ECO:0000256" key="3">
    <source>
        <dbReference type="SAM" id="MobiDB-lite"/>
    </source>
</evidence>